<dbReference type="OrthoDB" id="3255849at2759"/>
<evidence type="ECO:0000313" key="4">
    <source>
        <dbReference type="EMBL" id="EMD36921.1"/>
    </source>
</evidence>
<keyword evidence="2" id="KW-0472">Membrane</keyword>
<dbReference type="Gene3D" id="2.80.10.50">
    <property type="match status" value="1"/>
</dbReference>
<organism evidence="4 5">
    <name type="scientific">Ceriporiopsis subvermispora (strain B)</name>
    <name type="common">White-rot fungus</name>
    <name type="synonym">Gelatoporia subvermispora</name>
    <dbReference type="NCBI Taxonomy" id="914234"/>
    <lineage>
        <taxon>Eukaryota</taxon>
        <taxon>Fungi</taxon>
        <taxon>Dikarya</taxon>
        <taxon>Basidiomycota</taxon>
        <taxon>Agaricomycotina</taxon>
        <taxon>Agaricomycetes</taxon>
        <taxon>Polyporales</taxon>
        <taxon>Gelatoporiaceae</taxon>
        <taxon>Gelatoporia</taxon>
    </lineage>
</organism>
<dbReference type="Proteomes" id="UP000016930">
    <property type="component" value="Unassembled WGS sequence"/>
</dbReference>
<dbReference type="InterPro" id="IPR035992">
    <property type="entry name" value="Ricin_B-like_lectins"/>
</dbReference>
<feature type="domain" description="Ricin B lectin" evidence="3">
    <location>
        <begin position="68"/>
        <end position="149"/>
    </location>
</feature>
<proteinExistence type="predicted"/>
<evidence type="ECO:0000259" key="3">
    <source>
        <dbReference type="Pfam" id="PF14200"/>
    </source>
</evidence>
<dbReference type="SUPFAM" id="SSF50370">
    <property type="entry name" value="Ricin B-like lectins"/>
    <property type="match status" value="1"/>
</dbReference>
<evidence type="ECO:0000256" key="2">
    <source>
        <dbReference type="SAM" id="Phobius"/>
    </source>
</evidence>
<feature type="compositionally biased region" description="Low complexity" evidence="1">
    <location>
        <begin position="169"/>
        <end position="193"/>
    </location>
</feature>
<dbReference type="AlphaFoldDB" id="M2RDQ3"/>
<name>M2RDQ3_CERS8</name>
<evidence type="ECO:0000256" key="1">
    <source>
        <dbReference type="SAM" id="MobiDB-lite"/>
    </source>
</evidence>
<dbReference type="EMBL" id="KB445797">
    <property type="protein sequence ID" value="EMD36921.1"/>
    <property type="molecule type" value="Genomic_DNA"/>
</dbReference>
<keyword evidence="5" id="KW-1185">Reference proteome</keyword>
<gene>
    <name evidence="4" type="ORF">CERSUDRAFT_114837</name>
</gene>
<feature type="region of interest" description="Disordered" evidence="1">
    <location>
        <begin position="169"/>
        <end position="202"/>
    </location>
</feature>
<dbReference type="HOGENOM" id="CLU_1011944_0_0_1"/>
<keyword evidence="2" id="KW-0812">Transmembrane</keyword>
<evidence type="ECO:0000313" key="5">
    <source>
        <dbReference type="Proteomes" id="UP000016930"/>
    </source>
</evidence>
<accession>M2RDQ3</accession>
<sequence length="267" mass="27568">MENSHITSSVKRDPRTCKSYLSLIPSMPSQIIANGTYFIFGAQQGTALEFEDGTEGENLTSWQYTGDANQQWTIAGDSTGLTFQNVMSSLFISFTATSSGPQYITASNQPFQWFAEEINGTFSFSNAPTFAATWNIDGGGTAPNTPVIVFHGITPFTVNSTASLGIDVPGSPSSSGGAPASSGVSGSGVPAPSNSNAASGGGKHTDTGAIVGGTVGGVVGAIAIGLALWGLLKYKGWMCYRQQGDPEKAASEKATPSKGIRGRLAVF</sequence>
<reference evidence="4 5" key="1">
    <citation type="journal article" date="2012" name="Proc. Natl. Acad. Sci. U.S.A.">
        <title>Comparative genomics of Ceriporiopsis subvermispora and Phanerochaete chrysosporium provide insight into selective ligninolysis.</title>
        <authorList>
            <person name="Fernandez-Fueyo E."/>
            <person name="Ruiz-Duenas F.J."/>
            <person name="Ferreira P."/>
            <person name="Floudas D."/>
            <person name="Hibbett D.S."/>
            <person name="Canessa P."/>
            <person name="Larrondo L.F."/>
            <person name="James T.Y."/>
            <person name="Seelenfreund D."/>
            <person name="Lobos S."/>
            <person name="Polanco R."/>
            <person name="Tello M."/>
            <person name="Honda Y."/>
            <person name="Watanabe T."/>
            <person name="Watanabe T."/>
            <person name="Ryu J.S."/>
            <person name="Kubicek C.P."/>
            <person name="Schmoll M."/>
            <person name="Gaskell J."/>
            <person name="Hammel K.E."/>
            <person name="St John F.J."/>
            <person name="Vanden Wymelenberg A."/>
            <person name="Sabat G."/>
            <person name="Splinter BonDurant S."/>
            <person name="Syed K."/>
            <person name="Yadav J.S."/>
            <person name="Doddapaneni H."/>
            <person name="Subramanian V."/>
            <person name="Lavin J.L."/>
            <person name="Oguiza J.A."/>
            <person name="Perez G."/>
            <person name="Pisabarro A.G."/>
            <person name="Ramirez L."/>
            <person name="Santoyo F."/>
            <person name="Master E."/>
            <person name="Coutinho P.M."/>
            <person name="Henrissat B."/>
            <person name="Lombard V."/>
            <person name="Magnuson J.K."/>
            <person name="Kuees U."/>
            <person name="Hori C."/>
            <person name="Igarashi K."/>
            <person name="Samejima M."/>
            <person name="Held B.W."/>
            <person name="Barry K.W."/>
            <person name="LaButti K.M."/>
            <person name="Lapidus A."/>
            <person name="Lindquist E.A."/>
            <person name="Lucas S.M."/>
            <person name="Riley R."/>
            <person name="Salamov A.A."/>
            <person name="Hoffmeister D."/>
            <person name="Schwenk D."/>
            <person name="Hadar Y."/>
            <person name="Yarden O."/>
            <person name="de Vries R.P."/>
            <person name="Wiebenga A."/>
            <person name="Stenlid J."/>
            <person name="Eastwood D."/>
            <person name="Grigoriev I.V."/>
            <person name="Berka R.M."/>
            <person name="Blanchette R.A."/>
            <person name="Kersten P."/>
            <person name="Martinez A.T."/>
            <person name="Vicuna R."/>
            <person name="Cullen D."/>
        </authorList>
    </citation>
    <scope>NUCLEOTIDE SEQUENCE [LARGE SCALE GENOMIC DNA]</scope>
    <source>
        <strain evidence="4 5">B</strain>
    </source>
</reference>
<keyword evidence="2" id="KW-1133">Transmembrane helix</keyword>
<dbReference type="InterPro" id="IPR000772">
    <property type="entry name" value="Ricin_B_lectin"/>
</dbReference>
<feature type="transmembrane region" description="Helical" evidence="2">
    <location>
        <begin position="209"/>
        <end position="232"/>
    </location>
</feature>
<dbReference type="Pfam" id="PF14200">
    <property type="entry name" value="RicinB_lectin_2"/>
    <property type="match status" value="1"/>
</dbReference>
<protein>
    <recommendedName>
        <fullName evidence="3">Ricin B lectin domain-containing protein</fullName>
    </recommendedName>
</protein>